<evidence type="ECO:0000313" key="2">
    <source>
        <dbReference type="EMBL" id="KAA5277231.1"/>
    </source>
</evidence>
<evidence type="ECO:0000313" key="4">
    <source>
        <dbReference type="EMBL" id="RHF11138.1"/>
    </source>
</evidence>
<dbReference type="Proteomes" id="UP000520291">
    <property type="component" value="Unassembled WGS sequence"/>
</dbReference>
<name>A0A414MH78_9BACE</name>
<keyword evidence="1" id="KW-0472">Membrane</keyword>
<evidence type="ECO:0000313" key="8">
    <source>
        <dbReference type="Proteomes" id="UP000335496"/>
    </source>
</evidence>
<reference evidence="3 9" key="4">
    <citation type="submission" date="2020-04" db="EMBL/GenBank/DDBJ databases">
        <authorList>
            <person name="Hitch T.C.A."/>
            <person name="Wylensek D."/>
            <person name="Clavel T."/>
        </authorList>
    </citation>
    <scope>NUCLEOTIDE SEQUENCE [LARGE SCALE GENOMIC DNA]</scope>
    <source>
        <strain evidence="3 9">WCA3-601-WT-5E</strain>
    </source>
</reference>
<evidence type="ECO:0000313" key="7">
    <source>
        <dbReference type="Proteomes" id="UP000291917"/>
    </source>
</evidence>
<comment type="caution">
    <text evidence="4">The sequence shown here is derived from an EMBL/GenBank/DDBJ whole genome shotgun (WGS) entry which is preliminary data.</text>
</comment>
<reference evidence="5 7" key="3">
    <citation type="journal article" date="2019" name="Science, e1252229">
        <title>Invertible promoters mediate bacterial phase variation, antibiotic resistance, and host adaptation in the gut.</title>
        <authorList>
            <person name="Jiang X."/>
            <person name="Hall A.B."/>
            <person name="Arthur T.D."/>
            <person name="Plichta D.R."/>
            <person name="Covington C.T."/>
            <person name="Poyet M."/>
            <person name="Crothers J."/>
            <person name="Moses P.L."/>
            <person name="Tolonen A.C."/>
            <person name="Vlamakis H."/>
            <person name="Alm E.J."/>
            <person name="Xavier R.J."/>
        </authorList>
    </citation>
    <scope>NUCLEOTIDE SEQUENCE [LARGE SCALE GENOMIC DNA]</scope>
    <source>
        <strain evidence="5">Bj_0095</strain>
        <strain evidence="7">bj_0095</strain>
    </source>
</reference>
<accession>A0A414MH78</accession>
<gene>
    <name evidence="4" type="ORF">DW701_04400</name>
    <name evidence="5" type="ORF">EAJ03_00185</name>
    <name evidence="2" type="ORF">F2Z23_00180</name>
    <name evidence="3" type="ORF">HF841_06495</name>
</gene>
<dbReference type="Proteomes" id="UP000291917">
    <property type="component" value="Unassembled WGS sequence"/>
</dbReference>
<dbReference type="EMBL" id="RCXL01000001">
    <property type="protein sequence ID" value="RYT78145.1"/>
    <property type="molecule type" value="Genomic_DNA"/>
</dbReference>
<evidence type="ECO:0000256" key="1">
    <source>
        <dbReference type="SAM" id="Phobius"/>
    </source>
</evidence>
<evidence type="ECO:0000313" key="6">
    <source>
        <dbReference type="Proteomes" id="UP000283538"/>
    </source>
</evidence>
<evidence type="ECO:0000313" key="9">
    <source>
        <dbReference type="Proteomes" id="UP000520291"/>
    </source>
</evidence>
<reference evidence="2 8" key="2">
    <citation type="journal article" date="2019" name="Nat. Med.">
        <title>A library of human gut bacterial isolates paired with longitudinal multiomics data enables mechanistic microbiome research.</title>
        <authorList>
            <person name="Poyet M."/>
            <person name="Groussin M."/>
            <person name="Gibbons S.M."/>
            <person name="Avila-Pacheco J."/>
            <person name="Jiang X."/>
            <person name="Kearney S.M."/>
            <person name="Perrotta A.R."/>
            <person name="Berdy B."/>
            <person name="Zhao S."/>
            <person name="Lieberman T.D."/>
            <person name="Swanson P.K."/>
            <person name="Smith M."/>
            <person name="Roesemann S."/>
            <person name="Alexander J.E."/>
            <person name="Rich S.A."/>
            <person name="Livny J."/>
            <person name="Vlamakis H."/>
            <person name="Clish C."/>
            <person name="Bullock K."/>
            <person name="Deik A."/>
            <person name="Scott J."/>
            <person name="Pierce K.A."/>
            <person name="Xavier R.J."/>
            <person name="Alm E.J."/>
        </authorList>
    </citation>
    <scope>NUCLEOTIDE SEQUENCE [LARGE SCALE GENOMIC DNA]</scope>
    <source>
        <strain evidence="2 8">BIOML-A1</strain>
    </source>
</reference>
<protein>
    <submittedName>
        <fullName evidence="4">Uncharacterized protein</fullName>
    </submittedName>
</protein>
<dbReference type="EMBL" id="QSLA01000003">
    <property type="protein sequence ID" value="RHF11138.1"/>
    <property type="molecule type" value="Genomic_DNA"/>
</dbReference>
<dbReference type="Proteomes" id="UP000283538">
    <property type="component" value="Unassembled WGS sequence"/>
</dbReference>
<feature type="transmembrane region" description="Helical" evidence="1">
    <location>
        <begin position="9"/>
        <end position="28"/>
    </location>
</feature>
<dbReference type="EMBL" id="VVZX01000001">
    <property type="protein sequence ID" value="KAA5277231.1"/>
    <property type="molecule type" value="Genomic_DNA"/>
</dbReference>
<keyword evidence="1" id="KW-1133">Transmembrane helix</keyword>
<evidence type="ECO:0000313" key="5">
    <source>
        <dbReference type="EMBL" id="RYT78145.1"/>
    </source>
</evidence>
<keyword evidence="1" id="KW-0812">Transmembrane</keyword>
<reference evidence="4 6" key="1">
    <citation type="submission" date="2018-08" db="EMBL/GenBank/DDBJ databases">
        <title>A genome reference for cultivated species of the human gut microbiota.</title>
        <authorList>
            <person name="Zou Y."/>
            <person name="Xue W."/>
            <person name="Luo G."/>
        </authorList>
    </citation>
    <scope>NUCLEOTIDE SEQUENCE [LARGE SCALE GENOMIC DNA]</scope>
    <source>
        <strain evidence="4 6">AM26-26AC</strain>
    </source>
</reference>
<dbReference type="Proteomes" id="UP000335496">
    <property type="component" value="Unassembled WGS sequence"/>
</dbReference>
<sequence length="71" mass="7979">MKSKHKQRLWIFLSIGVLIVCRFVVIVGDVCIFSEAPLLVLKAGLRNMDPISEQCVLKKVSRLKLAINSLV</sequence>
<keyword evidence="8" id="KW-1185">Reference proteome</keyword>
<dbReference type="EMBL" id="JABAGL010000007">
    <property type="protein sequence ID" value="NME85673.1"/>
    <property type="molecule type" value="Genomic_DNA"/>
</dbReference>
<proteinExistence type="predicted"/>
<dbReference type="AlphaFoldDB" id="A0A414MH78"/>
<evidence type="ECO:0000313" key="3">
    <source>
        <dbReference type="EMBL" id="NME85673.1"/>
    </source>
</evidence>
<organism evidence="4 6">
    <name type="scientific">Bacteroides eggerthii</name>
    <dbReference type="NCBI Taxonomy" id="28111"/>
    <lineage>
        <taxon>Bacteria</taxon>
        <taxon>Pseudomonadati</taxon>
        <taxon>Bacteroidota</taxon>
        <taxon>Bacteroidia</taxon>
        <taxon>Bacteroidales</taxon>
        <taxon>Bacteroidaceae</taxon>
        <taxon>Bacteroides</taxon>
    </lineage>
</organism>